<dbReference type="GO" id="GO:0070291">
    <property type="term" value="P:N-acylethanolamine metabolic process"/>
    <property type="evidence" value="ECO:0007669"/>
    <property type="project" value="TreeGrafter"/>
</dbReference>
<dbReference type="EMBL" id="JBANQN010000001">
    <property type="protein sequence ID" value="KAK6805535.1"/>
    <property type="molecule type" value="Genomic_DNA"/>
</dbReference>
<protein>
    <recommendedName>
        <fullName evidence="1">Amidase domain-containing protein</fullName>
    </recommendedName>
</protein>
<dbReference type="AlphaFoldDB" id="A0AAN8UF16"/>
<dbReference type="InterPro" id="IPR023631">
    <property type="entry name" value="Amidase_dom"/>
</dbReference>
<dbReference type="PANTHER" id="PTHR11895">
    <property type="entry name" value="TRANSAMIDASE"/>
    <property type="match status" value="1"/>
</dbReference>
<dbReference type="GO" id="GO:0016020">
    <property type="term" value="C:membrane"/>
    <property type="evidence" value="ECO:0007669"/>
    <property type="project" value="TreeGrafter"/>
</dbReference>
<dbReference type="InterPro" id="IPR000120">
    <property type="entry name" value="Amidase"/>
</dbReference>
<feature type="domain" description="Amidase" evidence="1">
    <location>
        <begin position="12"/>
        <end position="112"/>
    </location>
</feature>
<organism evidence="2 3">
    <name type="scientific">Solanum bulbocastanum</name>
    <name type="common">Wild potato</name>
    <dbReference type="NCBI Taxonomy" id="147425"/>
    <lineage>
        <taxon>Eukaryota</taxon>
        <taxon>Viridiplantae</taxon>
        <taxon>Streptophyta</taxon>
        <taxon>Embryophyta</taxon>
        <taxon>Tracheophyta</taxon>
        <taxon>Spermatophyta</taxon>
        <taxon>Magnoliopsida</taxon>
        <taxon>eudicotyledons</taxon>
        <taxon>Gunneridae</taxon>
        <taxon>Pentapetalae</taxon>
        <taxon>asterids</taxon>
        <taxon>lamiids</taxon>
        <taxon>Solanales</taxon>
        <taxon>Solanaceae</taxon>
        <taxon>Solanoideae</taxon>
        <taxon>Solaneae</taxon>
        <taxon>Solanum</taxon>
    </lineage>
</organism>
<sequence length="121" mass="13674">MMFLQLKYLRSVRMFLISYQKNMGVKQRLMYYHMEIFKKVDIIVTPTTAMTAPIISPTALTVGETNMPITENLMRFVLAGNLLGFPAISVPVGYDKQGLPIGMQLIGRHGANHPFCAWQLP</sequence>
<evidence type="ECO:0000313" key="2">
    <source>
        <dbReference type="EMBL" id="KAK6805535.1"/>
    </source>
</evidence>
<dbReference type="GO" id="GO:0047412">
    <property type="term" value="F:N-(long-chain-acyl)ethanolamine deacylase activity"/>
    <property type="evidence" value="ECO:0007669"/>
    <property type="project" value="TreeGrafter"/>
</dbReference>
<keyword evidence="3" id="KW-1185">Reference proteome</keyword>
<proteinExistence type="predicted"/>
<dbReference type="Pfam" id="PF01425">
    <property type="entry name" value="Amidase"/>
    <property type="match status" value="1"/>
</dbReference>
<comment type="caution">
    <text evidence="2">The sequence shown here is derived from an EMBL/GenBank/DDBJ whole genome shotgun (WGS) entry which is preliminary data.</text>
</comment>
<evidence type="ECO:0000259" key="1">
    <source>
        <dbReference type="Pfam" id="PF01425"/>
    </source>
</evidence>
<dbReference type="InterPro" id="IPR036928">
    <property type="entry name" value="AS_sf"/>
</dbReference>
<dbReference type="PANTHER" id="PTHR11895:SF165">
    <property type="entry name" value="FATTY ACID AMIDE HYDROLASE-LIKE"/>
    <property type="match status" value="1"/>
</dbReference>
<evidence type="ECO:0000313" key="3">
    <source>
        <dbReference type="Proteomes" id="UP001371456"/>
    </source>
</evidence>
<dbReference type="SUPFAM" id="SSF75304">
    <property type="entry name" value="Amidase signature (AS) enzymes"/>
    <property type="match status" value="1"/>
</dbReference>
<reference evidence="2 3" key="1">
    <citation type="submission" date="2024-02" db="EMBL/GenBank/DDBJ databases">
        <title>de novo genome assembly of Solanum bulbocastanum strain 11H21.</title>
        <authorList>
            <person name="Hosaka A.J."/>
        </authorList>
    </citation>
    <scope>NUCLEOTIDE SEQUENCE [LARGE SCALE GENOMIC DNA]</scope>
    <source>
        <tissue evidence="2">Young leaves</tissue>
    </source>
</reference>
<dbReference type="Gene3D" id="3.90.1300.10">
    <property type="entry name" value="Amidase signature (AS) domain"/>
    <property type="match status" value="1"/>
</dbReference>
<name>A0AAN8UF16_SOLBU</name>
<dbReference type="Proteomes" id="UP001371456">
    <property type="component" value="Unassembled WGS sequence"/>
</dbReference>
<accession>A0AAN8UF16</accession>
<gene>
    <name evidence="2" type="ORF">RDI58_003320</name>
</gene>